<reference evidence="10 11" key="1">
    <citation type="submission" date="2016-09" db="EMBL/GenBank/DDBJ databases">
        <title>Rhizobium oryziradicis sp. nov., isolated from the root of rice.</title>
        <authorList>
            <person name="Zhao J."/>
            <person name="Zhang X."/>
        </authorList>
    </citation>
    <scope>NUCLEOTIDE SEQUENCE [LARGE SCALE GENOMIC DNA]</scope>
    <source>
        <strain evidence="10 11">N19</strain>
    </source>
</reference>
<dbReference type="PROSITE" id="PS50111">
    <property type="entry name" value="CHEMOTAXIS_TRANSDUC_2"/>
    <property type="match status" value="1"/>
</dbReference>
<feature type="domain" description="PAC" evidence="8">
    <location>
        <begin position="204"/>
        <end position="256"/>
    </location>
</feature>
<dbReference type="SMART" id="SM00091">
    <property type="entry name" value="PAS"/>
    <property type="match status" value="2"/>
</dbReference>
<dbReference type="InterPro" id="IPR004089">
    <property type="entry name" value="MCPsignal_dom"/>
</dbReference>
<dbReference type="PRINTS" id="PR00260">
    <property type="entry name" value="CHEMTRNSDUCR"/>
</dbReference>
<dbReference type="Gene3D" id="3.30.450.20">
    <property type="entry name" value="PAS domain"/>
    <property type="match status" value="2"/>
</dbReference>
<dbReference type="PROSITE" id="PS50113">
    <property type="entry name" value="PAC"/>
    <property type="match status" value="1"/>
</dbReference>
<dbReference type="PROSITE" id="PS50112">
    <property type="entry name" value="PAS"/>
    <property type="match status" value="2"/>
</dbReference>
<dbReference type="NCBIfam" id="TIGR00229">
    <property type="entry name" value="sensory_box"/>
    <property type="match status" value="2"/>
</dbReference>
<dbReference type="CDD" id="cd11386">
    <property type="entry name" value="MCP_signal"/>
    <property type="match status" value="1"/>
</dbReference>
<feature type="domain" description="Methyl-accepting transducer" evidence="6">
    <location>
        <begin position="302"/>
        <end position="531"/>
    </location>
</feature>
<dbReference type="GO" id="GO:0004888">
    <property type="term" value="F:transmembrane signaling receptor activity"/>
    <property type="evidence" value="ECO:0007669"/>
    <property type="project" value="InterPro"/>
</dbReference>
<evidence type="ECO:0000259" key="7">
    <source>
        <dbReference type="PROSITE" id="PS50112"/>
    </source>
</evidence>
<dbReference type="SUPFAM" id="SSF55785">
    <property type="entry name" value="PYP-like sensor domain (PAS domain)"/>
    <property type="match status" value="2"/>
</dbReference>
<evidence type="ECO:0000256" key="5">
    <source>
        <dbReference type="SAM" id="MobiDB-lite"/>
    </source>
</evidence>
<dbReference type="InterPro" id="IPR035965">
    <property type="entry name" value="PAS-like_dom_sf"/>
</dbReference>
<dbReference type="InterPro" id="IPR000700">
    <property type="entry name" value="PAS-assoc_C"/>
</dbReference>
<dbReference type="SUPFAM" id="SSF58104">
    <property type="entry name" value="Methyl-accepting chemotaxis protein (MCP) signaling domain"/>
    <property type="match status" value="1"/>
</dbReference>
<dbReference type="SMART" id="SM00086">
    <property type="entry name" value="PAC"/>
    <property type="match status" value="2"/>
</dbReference>
<evidence type="ECO:0000313" key="10">
    <source>
        <dbReference type="EMBL" id="OLP45776.1"/>
    </source>
</evidence>
<dbReference type="InterPro" id="IPR004090">
    <property type="entry name" value="Chemotax_Me-accpt_rcpt"/>
</dbReference>
<keyword evidence="11" id="KW-1185">Reference proteome</keyword>
<dbReference type="InterPro" id="IPR013655">
    <property type="entry name" value="PAS_fold_3"/>
</dbReference>
<dbReference type="CDD" id="cd00130">
    <property type="entry name" value="PAS"/>
    <property type="match status" value="2"/>
</dbReference>
<evidence type="ECO:0000256" key="1">
    <source>
        <dbReference type="ARBA" id="ARBA00004370"/>
    </source>
</evidence>
<feature type="domain" description="PAS" evidence="7">
    <location>
        <begin position="24"/>
        <end position="54"/>
    </location>
</feature>
<keyword evidence="4" id="KW-0807">Transducer</keyword>
<dbReference type="PANTHER" id="PTHR43531">
    <property type="entry name" value="PROTEIN ICFG"/>
    <property type="match status" value="1"/>
</dbReference>
<organism evidence="10 11">
    <name type="scientific">Rhizobium oryziradicis</name>
    <dbReference type="NCBI Taxonomy" id="1867956"/>
    <lineage>
        <taxon>Bacteria</taxon>
        <taxon>Pseudomonadati</taxon>
        <taxon>Pseudomonadota</taxon>
        <taxon>Alphaproteobacteria</taxon>
        <taxon>Hyphomicrobiales</taxon>
        <taxon>Rhizobiaceae</taxon>
        <taxon>Rhizobium/Agrobacterium group</taxon>
        <taxon>Rhizobium</taxon>
    </lineage>
</organism>
<gene>
    <name evidence="10" type="ORF">BJF95_11720</name>
</gene>
<dbReference type="PANTHER" id="PTHR43531:SF11">
    <property type="entry name" value="METHYL-ACCEPTING CHEMOTAXIS PROTEIN 3"/>
    <property type="match status" value="1"/>
</dbReference>
<dbReference type="Pfam" id="PF13426">
    <property type="entry name" value="PAS_9"/>
    <property type="match status" value="1"/>
</dbReference>
<evidence type="ECO:0000259" key="8">
    <source>
        <dbReference type="PROSITE" id="PS50113"/>
    </source>
</evidence>
<comment type="similarity">
    <text evidence="3">Belongs to the methyl-accepting chemotaxis (MCP) protein family.</text>
</comment>
<dbReference type="InterPro" id="IPR001610">
    <property type="entry name" value="PAC"/>
</dbReference>
<evidence type="ECO:0000256" key="4">
    <source>
        <dbReference type="PROSITE-ProRule" id="PRU00284"/>
    </source>
</evidence>
<dbReference type="Proteomes" id="UP000186894">
    <property type="component" value="Unassembled WGS sequence"/>
</dbReference>
<evidence type="ECO:0000256" key="2">
    <source>
        <dbReference type="ARBA" id="ARBA00022500"/>
    </source>
</evidence>
<dbReference type="Pfam" id="PF08447">
    <property type="entry name" value="PAS_3"/>
    <property type="match status" value="1"/>
</dbReference>
<evidence type="ECO:0000256" key="3">
    <source>
        <dbReference type="ARBA" id="ARBA00029447"/>
    </source>
</evidence>
<comment type="subcellular location">
    <subcellularLocation>
        <location evidence="1">Membrane</location>
    </subcellularLocation>
</comment>
<dbReference type="InterPro" id="IPR000014">
    <property type="entry name" value="PAS"/>
</dbReference>
<dbReference type="Gene3D" id="1.10.287.950">
    <property type="entry name" value="Methyl-accepting chemotaxis protein"/>
    <property type="match status" value="1"/>
</dbReference>
<dbReference type="AlphaFoldDB" id="A0A1Q8ZUN9"/>
<dbReference type="GO" id="GO:0007165">
    <property type="term" value="P:signal transduction"/>
    <property type="evidence" value="ECO:0007669"/>
    <property type="project" value="UniProtKB-KW"/>
</dbReference>
<evidence type="ECO:0000259" key="6">
    <source>
        <dbReference type="PROSITE" id="PS50111"/>
    </source>
</evidence>
<dbReference type="FunFam" id="1.10.287.950:FF:000001">
    <property type="entry name" value="Methyl-accepting chemotaxis sensory transducer"/>
    <property type="match status" value="1"/>
</dbReference>
<dbReference type="PROSITE" id="PS50885">
    <property type="entry name" value="HAMP"/>
    <property type="match status" value="1"/>
</dbReference>
<dbReference type="GO" id="GO:0016020">
    <property type="term" value="C:membrane"/>
    <property type="evidence" value="ECO:0007669"/>
    <property type="project" value="UniProtKB-SubCell"/>
</dbReference>
<proteinExistence type="inferred from homology"/>
<dbReference type="SMART" id="SM00283">
    <property type="entry name" value="MA"/>
    <property type="match status" value="1"/>
</dbReference>
<dbReference type="InterPro" id="IPR003660">
    <property type="entry name" value="HAMP_dom"/>
</dbReference>
<sequence>MLRLPFVNSIATSHYNAISRSHAIIWFSPDGTIQGANDNFCKVMGYTSQDIIGKHHRIFMEKAVVDTPEYGVFWRDLAAGKANRGQFRRITKSGDDVWIEASYDPIVENGKVVGVVKIAADITTTKIASLHNENILRALERSVAVIEFDPEGVALEVNSAFCKTMGYERGEILGQKHRMFCDPDYVRSEDYEAFWRRLRAGEFFADTYRRVGKGGKEVWIQATYNPVFSSRGVVYRIVKFATDVTERMKAVGMLSSAIGQLADGNLTSQLVVELDHSMESTRKDFNSAVAKLDRVVGEIAGASKEFALTARELLDNSGAIAKRTEQQAAALEETSAALEEITQTVSDASRRASEAGELVRQTRQSAEESGRVVSDAVAAMGQIENSSTEISSIISVIDEIAFQTNLLALNAGVEAARAGEAGKGFAVVAQEVRELAQRSAKAAKEIKDLITTSSAQVKTGVDLVGRTGTALKEIVGRVQEIDSNVTAIVEASREQSIGIKEIGQAITQLDQGTQQNAASVEEQNAASHQLSDRAETLATLIGQFRTSGSHTSTAPVRKQSQPAYSTKPATPASAPRQVVPAKKMVAGGSGGASWEEF</sequence>
<feature type="compositionally biased region" description="Polar residues" evidence="5">
    <location>
        <begin position="545"/>
        <end position="568"/>
    </location>
</feature>
<feature type="region of interest" description="Disordered" evidence="5">
    <location>
        <begin position="545"/>
        <end position="597"/>
    </location>
</feature>
<dbReference type="InterPro" id="IPR051310">
    <property type="entry name" value="MCP_chemotaxis"/>
</dbReference>
<feature type="domain" description="HAMP" evidence="9">
    <location>
        <begin position="245"/>
        <end position="297"/>
    </location>
</feature>
<dbReference type="GO" id="GO:0006935">
    <property type="term" value="P:chemotaxis"/>
    <property type="evidence" value="ECO:0007669"/>
    <property type="project" value="UniProtKB-KW"/>
</dbReference>
<dbReference type="Pfam" id="PF00015">
    <property type="entry name" value="MCPsignal"/>
    <property type="match status" value="1"/>
</dbReference>
<feature type="region of interest" description="Disordered" evidence="5">
    <location>
        <begin position="347"/>
        <end position="366"/>
    </location>
</feature>
<feature type="domain" description="PAS" evidence="7">
    <location>
        <begin position="131"/>
        <end position="199"/>
    </location>
</feature>
<keyword evidence="2" id="KW-0145">Chemotaxis</keyword>
<accession>A0A1Q8ZUN9</accession>
<dbReference type="RefSeq" id="WP_075638779.1">
    <property type="nucleotide sequence ID" value="NZ_MKIM01000024.1"/>
</dbReference>
<dbReference type="EMBL" id="MKIM01000024">
    <property type="protein sequence ID" value="OLP45776.1"/>
    <property type="molecule type" value="Genomic_DNA"/>
</dbReference>
<evidence type="ECO:0000313" key="11">
    <source>
        <dbReference type="Proteomes" id="UP000186894"/>
    </source>
</evidence>
<name>A0A1Q8ZUN9_9HYPH</name>
<comment type="caution">
    <text evidence="10">The sequence shown here is derived from an EMBL/GenBank/DDBJ whole genome shotgun (WGS) entry which is preliminary data.</text>
</comment>
<evidence type="ECO:0000259" key="9">
    <source>
        <dbReference type="PROSITE" id="PS50885"/>
    </source>
</evidence>
<protein>
    <submittedName>
        <fullName evidence="10">Chemotaxis protein</fullName>
    </submittedName>
</protein>
<dbReference type="STRING" id="1867956.BJF95_11720"/>